<keyword evidence="2" id="KW-1185">Reference proteome</keyword>
<reference evidence="1" key="2">
    <citation type="journal article" date="2023" name="ISME Commun">
        <title>Characterization of a bloom-associated alphaproteobacterial lineage, 'Candidatus Phycosocius': insights into freshwater algal-bacterial interactions.</title>
        <authorList>
            <person name="Tanabe Y."/>
            <person name="Yamaguchi H."/>
            <person name="Yoshida M."/>
            <person name="Kai A."/>
            <person name="Okazaki Y."/>
        </authorList>
    </citation>
    <scope>NUCLEOTIDE SEQUENCE</scope>
    <source>
        <strain evidence="1">BOTRYCO-1</strain>
    </source>
</reference>
<evidence type="ECO:0000313" key="2">
    <source>
        <dbReference type="Proteomes" id="UP001161064"/>
    </source>
</evidence>
<dbReference type="EMBL" id="BPFZ01000001">
    <property type="protein sequence ID" value="GIU65898.1"/>
    <property type="molecule type" value="Genomic_DNA"/>
</dbReference>
<reference evidence="1" key="1">
    <citation type="submission" date="2021-05" db="EMBL/GenBank/DDBJ databases">
        <authorList>
            <person name="Tanabe Y."/>
        </authorList>
    </citation>
    <scope>NUCLEOTIDE SEQUENCE</scope>
    <source>
        <strain evidence="1">BOTRYCO-1</strain>
    </source>
</reference>
<dbReference type="Proteomes" id="UP001161064">
    <property type="component" value="Unassembled WGS sequence"/>
</dbReference>
<protein>
    <submittedName>
        <fullName evidence="1">Uncharacterized protein</fullName>
    </submittedName>
</protein>
<name>A0ABQ4PT34_9PROT</name>
<evidence type="ECO:0000313" key="1">
    <source>
        <dbReference type="EMBL" id="GIU65898.1"/>
    </source>
</evidence>
<organism evidence="1 2">
    <name type="scientific">Candidatus Phycosocius spiralis</name>
    <dbReference type="NCBI Taxonomy" id="2815099"/>
    <lineage>
        <taxon>Bacteria</taxon>
        <taxon>Pseudomonadati</taxon>
        <taxon>Pseudomonadota</taxon>
        <taxon>Alphaproteobacteria</taxon>
        <taxon>Caulobacterales</taxon>
        <taxon>Caulobacterales incertae sedis</taxon>
        <taxon>Candidatus Phycosocius</taxon>
    </lineage>
</organism>
<gene>
    <name evidence="1" type="ORF">PsB1_0052</name>
</gene>
<sequence length="134" mass="14840">MRFGLSIVALTAPAFGNSALAQEKKLEAADRSNLELNFIVMPIVRDGVLENYIFVLCNVRMQDVSQADFVREKHFLVRDAITKQTSRNPIPAGKTRNSYDTGAISRAITTAITSIKPGLKVVKVQLTKVEFMGR</sequence>
<comment type="caution">
    <text evidence="1">The sequence shown here is derived from an EMBL/GenBank/DDBJ whole genome shotgun (WGS) entry which is preliminary data.</text>
</comment>
<accession>A0ABQ4PT34</accession>
<proteinExistence type="predicted"/>